<dbReference type="Proteomes" id="UP001500556">
    <property type="component" value="Unassembled WGS sequence"/>
</dbReference>
<feature type="transmembrane region" description="Helical" evidence="1">
    <location>
        <begin position="105"/>
        <end position="125"/>
    </location>
</feature>
<accession>A0ABP8YJ12</accession>
<keyword evidence="1" id="KW-0812">Transmembrane</keyword>
<reference evidence="3" key="1">
    <citation type="journal article" date="2019" name="Int. J. Syst. Evol. Microbiol.">
        <title>The Global Catalogue of Microorganisms (GCM) 10K type strain sequencing project: providing services to taxonomists for standard genome sequencing and annotation.</title>
        <authorList>
            <consortium name="The Broad Institute Genomics Platform"/>
            <consortium name="The Broad Institute Genome Sequencing Center for Infectious Disease"/>
            <person name="Wu L."/>
            <person name="Ma J."/>
        </authorList>
    </citation>
    <scope>NUCLEOTIDE SEQUENCE [LARGE SCALE GENOMIC DNA]</scope>
    <source>
        <strain evidence="3">JCM 18961</strain>
    </source>
</reference>
<dbReference type="EMBL" id="BAABLO010000011">
    <property type="protein sequence ID" value="GAA4728309.1"/>
    <property type="molecule type" value="Genomic_DNA"/>
</dbReference>
<feature type="transmembrane region" description="Helical" evidence="1">
    <location>
        <begin position="131"/>
        <end position="149"/>
    </location>
</feature>
<keyword evidence="1" id="KW-1133">Transmembrane helix</keyword>
<dbReference type="RefSeq" id="WP_345504380.1">
    <property type="nucleotide sequence ID" value="NZ_BAABLO010000011.1"/>
</dbReference>
<comment type="caution">
    <text evidence="2">The sequence shown here is derived from an EMBL/GenBank/DDBJ whole genome shotgun (WGS) entry which is preliminary data.</text>
</comment>
<keyword evidence="1" id="KW-0472">Membrane</keyword>
<evidence type="ECO:0000256" key="1">
    <source>
        <dbReference type="SAM" id="Phobius"/>
    </source>
</evidence>
<protein>
    <submittedName>
        <fullName evidence="2">Uncharacterized protein</fullName>
    </submittedName>
</protein>
<feature type="transmembrane region" description="Helical" evidence="1">
    <location>
        <begin position="21"/>
        <end position="41"/>
    </location>
</feature>
<organism evidence="2 3">
    <name type="scientific">Pedococcus ginsenosidimutans</name>
    <dbReference type="NCBI Taxonomy" id="490570"/>
    <lineage>
        <taxon>Bacteria</taxon>
        <taxon>Bacillati</taxon>
        <taxon>Actinomycetota</taxon>
        <taxon>Actinomycetes</taxon>
        <taxon>Micrococcales</taxon>
        <taxon>Intrasporangiaceae</taxon>
        <taxon>Pedococcus</taxon>
    </lineage>
</organism>
<evidence type="ECO:0000313" key="2">
    <source>
        <dbReference type="EMBL" id="GAA4728309.1"/>
    </source>
</evidence>
<gene>
    <name evidence="2" type="ORF">GCM10025782_28850</name>
</gene>
<keyword evidence="3" id="KW-1185">Reference proteome</keyword>
<name>A0ABP8YJ12_9MICO</name>
<proteinExistence type="predicted"/>
<feature type="transmembrane region" description="Helical" evidence="1">
    <location>
        <begin position="61"/>
        <end position="84"/>
    </location>
</feature>
<sequence>MATTVRTRRRQPLAVRVTVGLLVFLGLTAAAGGFVMTTGLGGEQVRPPREWLDGIPLVSSWVVPGLVLSLGFGVGSLVTAWGMLRRPHWAWLGAVERLTGEHWSWLAAVVLGAGQVAWIALELVYLPAVSWFHPLYGAVGLALVALPLVPSARVALGARTGGSRAPAGVAPRAS</sequence>
<evidence type="ECO:0000313" key="3">
    <source>
        <dbReference type="Proteomes" id="UP001500556"/>
    </source>
</evidence>